<dbReference type="GO" id="GO:0016705">
    <property type="term" value="F:oxidoreductase activity, acting on paired donors, with incorporation or reduction of molecular oxygen"/>
    <property type="evidence" value="ECO:0007669"/>
    <property type="project" value="InterPro"/>
</dbReference>
<dbReference type="Pfam" id="PF00067">
    <property type="entry name" value="p450"/>
    <property type="match status" value="1"/>
</dbReference>
<dbReference type="GO" id="GO:0005506">
    <property type="term" value="F:iron ion binding"/>
    <property type="evidence" value="ECO:0007669"/>
    <property type="project" value="InterPro"/>
</dbReference>
<name>A0A9P8C2P9_9HELO</name>
<dbReference type="Proteomes" id="UP000824998">
    <property type="component" value="Unassembled WGS sequence"/>
</dbReference>
<dbReference type="InterPro" id="IPR001128">
    <property type="entry name" value="Cyt_P450"/>
</dbReference>
<dbReference type="SUPFAM" id="SSF48264">
    <property type="entry name" value="Cytochrome P450"/>
    <property type="match status" value="1"/>
</dbReference>
<dbReference type="OrthoDB" id="1844152at2759"/>
<comment type="caution">
    <text evidence="8">The sequence shown here is derived from an EMBL/GenBank/DDBJ whole genome shotgun (WGS) entry which is preliminary data.</text>
</comment>
<dbReference type="EMBL" id="MU251616">
    <property type="protein sequence ID" value="KAG9231225.1"/>
    <property type="molecule type" value="Genomic_DNA"/>
</dbReference>
<dbReference type="PANTHER" id="PTHR46206">
    <property type="entry name" value="CYTOCHROME P450"/>
    <property type="match status" value="1"/>
</dbReference>
<protein>
    <submittedName>
        <fullName evidence="8">Cytochrome P450</fullName>
    </submittedName>
</protein>
<dbReference type="PANTHER" id="PTHR46206:SF1">
    <property type="entry name" value="P450, PUTATIVE (EUROFUNG)-RELATED"/>
    <property type="match status" value="1"/>
</dbReference>
<sequence>MRETLRLHSFGNGGILRQVMVDNLVTEDGFQLPQGAQISYLGYPSQTDSDVYENGEAFDPLHFCRPRELKEPDTSTVNTTFVSTGSKYWAFGHGKHACPRRFILDFELKMMLSRILRDYD</sequence>
<reference evidence="8" key="1">
    <citation type="journal article" date="2021" name="IMA Fungus">
        <title>Genomic characterization of three marine fungi, including Emericellopsis atlantica sp. nov. with signatures of a generalist lifestyle and marine biomass degradation.</title>
        <authorList>
            <person name="Hagestad O.C."/>
            <person name="Hou L."/>
            <person name="Andersen J.H."/>
            <person name="Hansen E.H."/>
            <person name="Altermark B."/>
            <person name="Li C."/>
            <person name="Kuhnert E."/>
            <person name="Cox R.J."/>
            <person name="Crous P.W."/>
            <person name="Spatafora J.W."/>
            <person name="Lail K."/>
            <person name="Amirebrahimi M."/>
            <person name="Lipzen A."/>
            <person name="Pangilinan J."/>
            <person name="Andreopoulos W."/>
            <person name="Hayes R.D."/>
            <person name="Ng V."/>
            <person name="Grigoriev I.V."/>
            <person name="Jackson S.A."/>
            <person name="Sutton T.D.S."/>
            <person name="Dobson A.D.W."/>
            <person name="Rama T."/>
        </authorList>
    </citation>
    <scope>NUCLEOTIDE SEQUENCE</scope>
    <source>
        <strain evidence="8">TRa018bII</strain>
    </source>
</reference>
<accession>A0A9P8C2P9</accession>
<evidence type="ECO:0000256" key="5">
    <source>
        <dbReference type="ARBA" id="ARBA00023002"/>
    </source>
</evidence>
<evidence type="ECO:0000256" key="1">
    <source>
        <dbReference type="ARBA" id="ARBA00001971"/>
    </source>
</evidence>
<keyword evidence="4" id="KW-0479">Metal-binding</keyword>
<dbReference type="Gene3D" id="1.10.630.10">
    <property type="entry name" value="Cytochrome P450"/>
    <property type="match status" value="1"/>
</dbReference>
<organism evidence="8 9">
    <name type="scientific">Amylocarpus encephaloides</name>
    <dbReference type="NCBI Taxonomy" id="45428"/>
    <lineage>
        <taxon>Eukaryota</taxon>
        <taxon>Fungi</taxon>
        <taxon>Dikarya</taxon>
        <taxon>Ascomycota</taxon>
        <taxon>Pezizomycotina</taxon>
        <taxon>Leotiomycetes</taxon>
        <taxon>Helotiales</taxon>
        <taxon>Helotiales incertae sedis</taxon>
        <taxon>Amylocarpus</taxon>
    </lineage>
</organism>
<comment type="similarity">
    <text evidence="2">Belongs to the cytochrome P450 family.</text>
</comment>
<gene>
    <name evidence="8" type="ORF">BJ875DRAFT_498476</name>
</gene>
<evidence type="ECO:0000313" key="9">
    <source>
        <dbReference type="Proteomes" id="UP000824998"/>
    </source>
</evidence>
<evidence type="ECO:0000313" key="8">
    <source>
        <dbReference type="EMBL" id="KAG9231225.1"/>
    </source>
</evidence>
<evidence type="ECO:0000256" key="3">
    <source>
        <dbReference type="ARBA" id="ARBA00022617"/>
    </source>
</evidence>
<evidence type="ECO:0000256" key="7">
    <source>
        <dbReference type="ARBA" id="ARBA00023033"/>
    </source>
</evidence>
<keyword evidence="5" id="KW-0560">Oxidoreductase</keyword>
<evidence type="ECO:0000256" key="2">
    <source>
        <dbReference type="ARBA" id="ARBA00010617"/>
    </source>
</evidence>
<proteinExistence type="inferred from homology"/>
<keyword evidence="7" id="KW-0503">Monooxygenase</keyword>
<dbReference type="InterPro" id="IPR036396">
    <property type="entry name" value="Cyt_P450_sf"/>
</dbReference>
<dbReference type="GO" id="GO:0020037">
    <property type="term" value="F:heme binding"/>
    <property type="evidence" value="ECO:0007669"/>
    <property type="project" value="InterPro"/>
</dbReference>
<evidence type="ECO:0000256" key="6">
    <source>
        <dbReference type="ARBA" id="ARBA00023004"/>
    </source>
</evidence>
<dbReference type="AlphaFoldDB" id="A0A9P8C2P9"/>
<comment type="cofactor">
    <cofactor evidence="1">
        <name>heme</name>
        <dbReference type="ChEBI" id="CHEBI:30413"/>
    </cofactor>
</comment>
<dbReference type="GO" id="GO:0004497">
    <property type="term" value="F:monooxygenase activity"/>
    <property type="evidence" value="ECO:0007669"/>
    <property type="project" value="UniProtKB-KW"/>
</dbReference>
<keyword evidence="9" id="KW-1185">Reference proteome</keyword>
<keyword evidence="3" id="KW-0349">Heme</keyword>
<keyword evidence="6" id="KW-0408">Iron</keyword>
<evidence type="ECO:0000256" key="4">
    <source>
        <dbReference type="ARBA" id="ARBA00022723"/>
    </source>
</evidence>